<dbReference type="RefSeq" id="WP_013215089.1">
    <property type="nucleotide sequence ID" value="NC_014313.1"/>
</dbReference>
<name>D8JV58_HYPDA</name>
<dbReference type="STRING" id="582899.Hden_1060"/>
<gene>
    <name evidence="2" type="ordered locus">Hden_1060</name>
</gene>
<dbReference type="InterPro" id="IPR036895">
    <property type="entry name" value="Uracil-DNA_glycosylase-like_sf"/>
</dbReference>
<feature type="domain" description="Uracil-DNA glycosylase-like" evidence="1">
    <location>
        <begin position="32"/>
        <end position="190"/>
    </location>
</feature>
<organism evidence="2 3">
    <name type="scientific">Hyphomicrobium denitrificans (strain ATCC 51888 / DSM 1869 / NCIMB 11706 / TK 0415)</name>
    <dbReference type="NCBI Taxonomy" id="582899"/>
    <lineage>
        <taxon>Bacteria</taxon>
        <taxon>Pseudomonadati</taxon>
        <taxon>Pseudomonadota</taxon>
        <taxon>Alphaproteobacteria</taxon>
        <taxon>Hyphomicrobiales</taxon>
        <taxon>Hyphomicrobiaceae</taxon>
        <taxon>Hyphomicrobium</taxon>
    </lineage>
</organism>
<dbReference type="SUPFAM" id="SSF52141">
    <property type="entry name" value="Uracil-DNA glycosylase-like"/>
    <property type="match status" value="1"/>
</dbReference>
<dbReference type="Proteomes" id="UP000002033">
    <property type="component" value="Chromosome"/>
</dbReference>
<accession>D8JV58</accession>
<dbReference type="Pfam" id="PF03167">
    <property type="entry name" value="UDG"/>
    <property type="match status" value="1"/>
</dbReference>
<keyword evidence="3" id="KW-1185">Reference proteome</keyword>
<evidence type="ECO:0000259" key="1">
    <source>
        <dbReference type="SMART" id="SM00986"/>
    </source>
</evidence>
<dbReference type="AlphaFoldDB" id="D8JV58"/>
<reference evidence="3" key="1">
    <citation type="journal article" date="2011" name="J. Bacteriol.">
        <title>Genome sequences of eight morphologically diverse alphaproteobacteria.</title>
        <authorList>
            <consortium name="US DOE Joint Genome Institute"/>
            <person name="Brown P.J."/>
            <person name="Kysela D.T."/>
            <person name="Buechlein A."/>
            <person name="Hemmerich C."/>
            <person name="Brun Y.V."/>
        </authorList>
    </citation>
    <scope>NUCLEOTIDE SEQUENCE [LARGE SCALE GENOMIC DNA]</scope>
    <source>
        <strain evidence="3">ATCC 51888 / DSM 1869 / NCIB 11706 / TK 0415</strain>
    </source>
</reference>
<proteinExistence type="predicted"/>
<dbReference type="OrthoDB" id="9789139at2"/>
<evidence type="ECO:0000313" key="3">
    <source>
        <dbReference type="Proteomes" id="UP000002033"/>
    </source>
</evidence>
<dbReference type="CDD" id="cd10033">
    <property type="entry name" value="UDG_like"/>
    <property type="match status" value="1"/>
</dbReference>
<dbReference type="HOGENOM" id="CLU_075800_0_0_5"/>
<dbReference type="PANTHER" id="PTHR42160">
    <property type="entry name" value="URACIL-DNA GLYCOSYLASE SUPERFAMILY PROTEIN"/>
    <property type="match status" value="1"/>
</dbReference>
<dbReference type="Gene3D" id="3.40.470.10">
    <property type="entry name" value="Uracil-DNA glycosylase-like domain"/>
    <property type="match status" value="1"/>
</dbReference>
<dbReference type="KEGG" id="hdn:Hden_1060"/>
<protein>
    <submittedName>
        <fullName evidence="2">Uracil-DNA glycosylase superfamily</fullName>
    </submittedName>
</protein>
<dbReference type="InterPro" id="IPR047124">
    <property type="entry name" value="HI_0220.2"/>
</dbReference>
<dbReference type="eggNOG" id="COG1573">
    <property type="taxonomic scope" value="Bacteria"/>
</dbReference>
<dbReference type="SMART" id="SM00987">
    <property type="entry name" value="UreE_C"/>
    <property type="match status" value="1"/>
</dbReference>
<dbReference type="SMART" id="SM00986">
    <property type="entry name" value="UDG"/>
    <property type="match status" value="1"/>
</dbReference>
<dbReference type="EMBL" id="CP002083">
    <property type="protein sequence ID" value="ADJ22874.1"/>
    <property type="molecule type" value="Genomic_DNA"/>
</dbReference>
<sequence>MQKNSASLAKALRDVSACRICAAELPLGPRPVVQLGSGARLLIVGQAPGRKVHLTGVPWNDASGDRLREWLGLDRDTFFDAAKIALLPMGFCYPGVGKSGGDNPPRPECAPHWHERLLRHLPEVQLTVLVGQYAHRRYLGLRGASSVTATVRDFSMYAPRFFPLPHPSWRSTIWMRKNPWFEAEVVPELRDAVKLALR</sequence>
<dbReference type="PANTHER" id="PTHR42160:SF1">
    <property type="entry name" value="URACIL-DNA GLYCOSYLASE SUPERFAMILY PROTEIN"/>
    <property type="match status" value="1"/>
</dbReference>
<evidence type="ECO:0000313" key="2">
    <source>
        <dbReference type="EMBL" id="ADJ22874.1"/>
    </source>
</evidence>
<dbReference type="InterPro" id="IPR005122">
    <property type="entry name" value="Uracil-DNA_glycosylase-like"/>
</dbReference>